<dbReference type="InterPro" id="IPR001926">
    <property type="entry name" value="TrpB-like_PALP"/>
</dbReference>
<feature type="domain" description="Tryptophan synthase beta chain-like PALP" evidence="6">
    <location>
        <begin position="13"/>
        <end position="285"/>
    </location>
</feature>
<evidence type="ECO:0000256" key="1">
    <source>
        <dbReference type="ARBA" id="ARBA00001933"/>
    </source>
</evidence>
<dbReference type="PIRSF" id="PIRSF006278">
    <property type="entry name" value="ACCD_DCysDesulf"/>
    <property type="match status" value="1"/>
</dbReference>
<protein>
    <submittedName>
        <fullName evidence="7">1-aminocyclopropane-1-carboxylate deaminase</fullName>
        <ecNumber evidence="7">3.5.99.7</ecNumber>
    </submittedName>
</protein>
<evidence type="ECO:0000256" key="2">
    <source>
        <dbReference type="ARBA" id="ARBA00008639"/>
    </source>
</evidence>
<evidence type="ECO:0000256" key="5">
    <source>
        <dbReference type="PIRSR" id="PIRSR006278-2"/>
    </source>
</evidence>
<dbReference type="Pfam" id="PF00291">
    <property type="entry name" value="PALP"/>
    <property type="match status" value="1"/>
</dbReference>
<keyword evidence="8" id="KW-1185">Reference proteome</keyword>
<accession>A0A7X0TUZ9</accession>
<dbReference type="AlphaFoldDB" id="A0A7X0TUZ9"/>
<comment type="cofactor">
    <cofactor evidence="1">
        <name>pyridoxal 5'-phosphate</name>
        <dbReference type="ChEBI" id="CHEBI:597326"/>
    </cofactor>
</comment>
<dbReference type="PANTHER" id="PTHR43780">
    <property type="entry name" value="1-AMINOCYCLOPROPANE-1-CARBOXYLATE DEAMINASE-RELATED"/>
    <property type="match status" value="1"/>
</dbReference>
<evidence type="ECO:0000313" key="7">
    <source>
        <dbReference type="EMBL" id="MBB6544620.1"/>
    </source>
</evidence>
<comment type="caution">
    <text evidence="7">The sequence shown here is derived from an EMBL/GenBank/DDBJ whole genome shotgun (WGS) entry which is preliminary data.</text>
</comment>
<feature type="active site" description="Nucleophile" evidence="4">
    <location>
        <position position="65"/>
    </location>
</feature>
<evidence type="ECO:0000256" key="4">
    <source>
        <dbReference type="PIRSR" id="PIRSR006278-1"/>
    </source>
</evidence>
<comment type="similarity">
    <text evidence="2">Belongs to the ACC deaminase/D-cysteine desulfhydrase family.</text>
</comment>
<dbReference type="GO" id="GO:0008660">
    <property type="term" value="F:1-aminocyclopropane-1-carboxylate deaminase activity"/>
    <property type="evidence" value="ECO:0007669"/>
    <property type="project" value="UniProtKB-EC"/>
</dbReference>
<keyword evidence="3 5" id="KW-0663">Pyridoxal phosphate</keyword>
<dbReference type="SUPFAM" id="SSF53686">
    <property type="entry name" value="Tryptophan synthase beta subunit-like PLP-dependent enzymes"/>
    <property type="match status" value="1"/>
</dbReference>
<evidence type="ECO:0000256" key="3">
    <source>
        <dbReference type="ARBA" id="ARBA00022898"/>
    </source>
</evidence>
<dbReference type="Proteomes" id="UP000537141">
    <property type="component" value="Unassembled WGS sequence"/>
</dbReference>
<dbReference type="GO" id="GO:0019148">
    <property type="term" value="F:D-cysteine desulfhydrase activity"/>
    <property type="evidence" value="ECO:0007669"/>
    <property type="project" value="TreeGrafter"/>
</dbReference>
<dbReference type="Gene3D" id="3.40.50.1100">
    <property type="match status" value="2"/>
</dbReference>
<dbReference type="RefSeq" id="WP_184425896.1">
    <property type="nucleotide sequence ID" value="NZ_AP027362.1"/>
</dbReference>
<evidence type="ECO:0000313" key="8">
    <source>
        <dbReference type="Proteomes" id="UP000537141"/>
    </source>
</evidence>
<proteinExistence type="inferred from homology"/>
<reference evidence="7 8" key="1">
    <citation type="submission" date="2020-08" db="EMBL/GenBank/DDBJ databases">
        <title>Genomic Encyclopedia of Type Strains, Phase IV (KMG-IV): sequencing the most valuable type-strain genomes for metagenomic binning, comparative biology and taxonomic classification.</title>
        <authorList>
            <person name="Goeker M."/>
        </authorList>
    </citation>
    <scope>NUCLEOTIDE SEQUENCE [LARGE SCALE GENOMIC DNA]</scope>
    <source>
        <strain evidence="7 8">DSM 26287</strain>
    </source>
</reference>
<gene>
    <name evidence="7" type="ORF">HNQ55_003153</name>
</gene>
<dbReference type="InterPro" id="IPR036052">
    <property type="entry name" value="TrpB-like_PALP_sf"/>
</dbReference>
<keyword evidence="7" id="KW-0378">Hydrolase</keyword>
<feature type="modified residue" description="N6-(pyridoxal phosphate)lysine" evidence="5">
    <location>
        <position position="38"/>
    </location>
</feature>
<organism evidence="7 8">
    <name type="scientific">Thalassotalea piscium</name>
    <dbReference type="NCBI Taxonomy" id="1230533"/>
    <lineage>
        <taxon>Bacteria</taxon>
        <taxon>Pseudomonadati</taxon>
        <taxon>Pseudomonadota</taxon>
        <taxon>Gammaproteobacteria</taxon>
        <taxon>Alteromonadales</taxon>
        <taxon>Colwelliaceae</taxon>
        <taxon>Thalassotalea</taxon>
    </lineage>
</organism>
<dbReference type="InterPro" id="IPR027278">
    <property type="entry name" value="ACCD_DCysDesulf"/>
</dbReference>
<sequence length="313" mass="35214">MQKLSPLQPITHPLFAHYQVKVSIKRDDQIHPIISGNKWRKLYYNLAHAKTKQLKGIVSFGGCYSNHLHALAYACQQQQLEAIAIVRGEHTSQNNYTLTWAKHWGMKLNFVDRKTYKLRQNLNYLDALQRQYPDHLIVPEGGSNQLALQGVGRVVEELEQQCTYNSLLVPVGSGGTLAGLIKQDNNRHDILGIAVLKQSDYLLNEVNTLLTNEKAYPRWRIENSYHGGGYAKFTAKDANKILAFSKETGIPFEPIYSGKMLLAFLDLLTKGYFTTNQHIVLLHTGGLQGLAGLIEQGKLSANEWALPPAPLVW</sequence>
<name>A0A7X0TUZ9_9GAMM</name>
<dbReference type="PANTHER" id="PTHR43780:SF2">
    <property type="entry name" value="1-AMINOCYCLOPROPANE-1-CARBOXYLATE DEAMINASE-RELATED"/>
    <property type="match status" value="1"/>
</dbReference>
<evidence type="ECO:0000259" key="6">
    <source>
        <dbReference type="Pfam" id="PF00291"/>
    </source>
</evidence>
<dbReference type="EC" id="3.5.99.7" evidence="7"/>
<dbReference type="EMBL" id="JACHHU010000033">
    <property type="protein sequence ID" value="MBB6544620.1"/>
    <property type="molecule type" value="Genomic_DNA"/>
</dbReference>